<gene>
    <name evidence="2" type="ORF">SAMN05444362_104164</name>
</gene>
<evidence type="ECO:0000313" key="3">
    <source>
        <dbReference type="Proteomes" id="UP000184480"/>
    </source>
</evidence>
<name>A0A1M4ZR13_9BACT</name>
<feature type="chain" id="PRO_5009908635" evidence="1">
    <location>
        <begin position="21"/>
        <end position="592"/>
    </location>
</feature>
<organism evidence="2 3">
    <name type="scientific">Dysgonomonas macrotermitis</name>
    <dbReference type="NCBI Taxonomy" id="1346286"/>
    <lineage>
        <taxon>Bacteria</taxon>
        <taxon>Pseudomonadati</taxon>
        <taxon>Bacteroidota</taxon>
        <taxon>Bacteroidia</taxon>
        <taxon>Bacteroidales</taxon>
        <taxon>Dysgonomonadaceae</taxon>
        <taxon>Dysgonomonas</taxon>
    </lineage>
</organism>
<protein>
    <submittedName>
        <fullName evidence="2">Uncharacterized protein</fullName>
    </submittedName>
</protein>
<proteinExistence type="predicted"/>
<dbReference type="OrthoDB" id="1377352at2"/>
<keyword evidence="3" id="KW-1185">Reference proteome</keyword>
<keyword evidence="1" id="KW-0732">Signal</keyword>
<feature type="signal peptide" evidence="1">
    <location>
        <begin position="1"/>
        <end position="20"/>
    </location>
</feature>
<sequence>MKKRLIVFFAWLFISITLLNAQVGINTETPHPKTVLDATTLSTDKSKGIMIPRVTQDERDAILTGMSDAEKKEVNSILVFNTDEDCYNFWNINETEWKSVCGAMGKAEFKPLLCSNITVYGNYIEGVSVDASHYLSLVVDVQKAGSYTISVTTGNGYNFFFSSVVLETGLQQINIPCQGKPVNVGTDILSFDGITLETGCTPTITVGSAVAIYALNCSSALANGKYLKGTALTGQTVTLNVSVTTPGSYLITTPKINGISFSASGNFTVAGNTQVTLVGTGTPTVNTNFEMTINANTPEGSNTCSVTIPMTLPAMTYAIIGTGDYSWASDHRINALTNGGVSFGTGGTVKIESFTQLWSTAAVGTAAGYLNNGYGGKQPDVVLYFAYGAAPTAEITSALINYINKGGCVIYGSSDNTASAVNILMSGVFNMATAQAQVTDGDDDVYLIAVSPGDPVINGPFGNLSGKYWGEDNASSGSVIMTSLPPNSVQVCTAASAKKSSLSSPVDTAYSIVWYNEGKNFFYIGDSVASTYTYMGSDGWPALYTNSGFPRSKSYGPGTSTGYNQLVYNAALELNAVAWAVKKAAISGINPH</sequence>
<accession>A0A1M4ZR13</accession>
<dbReference type="Proteomes" id="UP000184480">
    <property type="component" value="Unassembled WGS sequence"/>
</dbReference>
<dbReference type="STRING" id="1346286.SAMN05444362_104164"/>
<evidence type="ECO:0000313" key="2">
    <source>
        <dbReference type="EMBL" id="SHF20503.1"/>
    </source>
</evidence>
<dbReference type="RefSeq" id="WP_062184154.1">
    <property type="nucleotide sequence ID" value="NZ_BBXL01000025.1"/>
</dbReference>
<dbReference type="EMBL" id="FQUC01000004">
    <property type="protein sequence ID" value="SHF20503.1"/>
    <property type="molecule type" value="Genomic_DNA"/>
</dbReference>
<evidence type="ECO:0000256" key="1">
    <source>
        <dbReference type="SAM" id="SignalP"/>
    </source>
</evidence>
<reference evidence="3" key="1">
    <citation type="submission" date="2016-11" db="EMBL/GenBank/DDBJ databases">
        <authorList>
            <person name="Varghese N."/>
            <person name="Submissions S."/>
        </authorList>
    </citation>
    <scope>NUCLEOTIDE SEQUENCE [LARGE SCALE GENOMIC DNA]</scope>
    <source>
        <strain evidence="3">DSM 27370</strain>
    </source>
</reference>
<dbReference type="AlphaFoldDB" id="A0A1M4ZR13"/>